<dbReference type="Gene3D" id="3.10.50.40">
    <property type="match status" value="1"/>
</dbReference>
<proteinExistence type="inferred from homology"/>
<dbReference type="PANTHER" id="PTHR47529:SF1">
    <property type="entry name" value="PERIPLASMIC CHAPERONE PPID"/>
    <property type="match status" value="1"/>
</dbReference>
<evidence type="ECO:0000256" key="10">
    <source>
        <dbReference type="ARBA" id="ARBA00042775"/>
    </source>
</evidence>
<keyword evidence="14" id="KW-1185">Reference proteome</keyword>
<evidence type="ECO:0000256" key="7">
    <source>
        <dbReference type="ARBA" id="ARBA00023186"/>
    </source>
</evidence>
<dbReference type="InterPro" id="IPR023058">
    <property type="entry name" value="PPIase_PpiC_CS"/>
</dbReference>
<dbReference type="Pfam" id="PF13616">
    <property type="entry name" value="Rotamase_3"/>
    <property type="match status" value="1"/>
</dbReference>
<keyword evidence="5" id="KW-1133">Transmembrane helix</keyword>
<keyword evidence="4" id="KW-0812">Transmembrane</keyword>
<keyword evidence="11" id="KW-0697">Rotamase</keyword>
<accession>A0ABU3LG67</accession>
<evidence type="ECO:0000256" key="3">
    <source>
        <dbReference type="ARBA" id="ARBA00022519"/>
    </source>
</evidence>
<dbReference type="InterPro" id="IPR000297">
    <property type="entry name" value="PPIase_PpiC"/>
</dbReference>
<dbReference type="SUPFAM" id="SSF109998">
    <property type="entry name" value="Triger factor/SurA peptide-binding domain-like"/>
    <property type="match status" value="1"/>
</dbReference>
<evidence type="ECO:0000256" key="11">
    <source>
        <dbReference type="PROSITE-ProRule" id="PRU00278"/>
    </source>
</evidence>
<dbReference type="PROSITE" id="PS50198">
    <property type="entry name" value="PPIC_PPIASE_2"/>
    <property type="match status" value="1"/>
</dbReference>
<comment type="caution">
    <text evidence="13">The sequence shown here is derived from an EMBL/GenBank/DDBJ whole genome shotgun (WGS) entry which is preliminary data.</text>
</comment>
<dbReference type="Proteomes" id="UP001257277">
    <property type="component" value="Unassembled WGS sequence"/>
</dbReference>
<comment type="similarity">
    <text evidence="8">Belongs to the PpiD chaperone family.</text>
</comment>
<protein>
    <recommendedName>
        <fullName evidence="9">Periplasmic chaperone PpiD</fullName>
    </recommendedName>
    <alternativeName>
        <fullName evidence="10">Periplasmic folding chaperone</fullName>
    </alternativeName>
</protein>
<keyword evidence="11 13" id="KW-0413">Isomerase</keyword>
<gene>
    <name evidence="13" type="ORF">RQM59_07780</name>
</gene>
<evidence type="ECO:0000256" key="6">
    <source>
        <dbReference type="ARBA" id="ARBA00023136"/>
    </source>
</evidence>
<dbReference type="PANTHER" id="PTHR47529">
    <property type="entry name" value="PEPTIDYL-PROLYL CIS-TRANS ISOMERASE D"/>
    <property type="match status" value="1"/>
</dbReference>
<organism evidence="13 14">
    <name type="scientific">Asprobacillus argus</name>
    <dbReference type="NCBI Taxonomy" id="3076534"/>
    <lineage>
        <taxon>Bacteria</taxon>
        <taxon>Pseudomonadati</taxon>
        <taxon>Bacteroidota</taxon>
        <taxon>Flavobacteriia</taxon>
        <taxon>Flavobacteriales</taxon>
        <taxon>Flavobacteriaceae</taxon>
        <taxon>Asprobacillus</taxon>
    </lineage>
</organism>
<evidence type="ECO:0000256" key="1">
    <source>
        <dbReference type="ARBA" id="ARBA00004382"/>
    </source>
</evidence>
<keyword evidence="3" id="KW-0997">Cell inner membrane</keyword>
<dbReference type="SUPFAM" id="SSF54534">
    <property type="entry name" value="FKBP-like"/>
    <property type="match status" value="1"/>
</dbReference>
<dbReference type="EMBL" id="JAVTTO010000003">
    <property type="protein sequence ID" value="MDT7832276.1"/>
    <property type="molecule type" value="Genomic_DNA"/>
</dbReference>
<feature type="domain" description="PpiC" evidence="12">
    <location>
        <begin position="348"/>
        <end position="455"/>
    </location>
</feature>
<dbReference type="PROSITE" id="PS01096">
    <property type="entry name" value="PPIC_PPIASE_1"/>
    <property type="match status" value="1"/>
</dbReference>
<dbReference type="InterPro" id="IPR052029">
    <property type="entry name" value="PpiD_chaperone"/>
</dbReference>
<comment type="subcellular location">
    <subcellularLocation>
        <location evidence="1">Cell inner membrane</location>
        <topology evidence="1">Single-pass type II membrane protein</topology>
        <orientation evidence="1">Periplasmic side</orientation>
    </subcellularLocation>
</comment>
<name>A0ABU3LG67_9FLAO</name>
<evidence type="ECO:0000313" key="14">
    <source>
        <dbReference type="Proteomes" id="UP001257277"/>
    </source>
</evidence>
<evidence type="ECO:0000256" key="8">
    <source>
        <dbReference type="ARBA" id="ARBA00038408"/>
    </source>
</evidence>
<evidence type="ECO:0000256" key="5">
    <source>
        <dbReference type="ARBA" id="ARBA00022989"/>
    </source>
</evidence>
<dbReference type="InterPro" id="IPR027304">
    <property type="entry name" value="Trigger_fact/SurA_dom_sf"/>
</dbReference>
<evidence type="ECO:0000259" key="12">
    <source>
        <dbReference type="PROSITE" id="PS50198"/>
    </source>
</evidence>
<evidence type="ECO:0000256" key="2">
    <source>
        <dbReference type="ARBA" id="ARBA00022475"/>
    </source>
</evidence>
<dbReference type="InterPro" id="IPR046357">
    <property type="entry name" value="PPIase_dom_sf"/>
</dbReference>
<evidence type="ECO:0000256" key="4">
    <source>
        <dbReference type="ARBA" id="ARBA00022692"/>
    </source>
</evidence>
<keyword evidence="6" id="KW-0472">Membrane</keyword>
<dbReference type="RefSeq" id="WP_349241536.1">
    <property type="nucleotide sequence ID" value="NZ_JAVTTO010000003.1"/>
</dbReference>
<keyword evidence="2" id="KW-1003">Cell membrane</keyword>
<dbReference type="GO" id="GO:0003755">
    <property type="term" value="F:peptidyl-prolyl cis-trans isomerase activity"/>
    <property type="evidence" value="ECO:0007669"/>
    <property type="project" value="UniProtKB-EC"/>
</dbReference>
<evidence type="ECO:0000256" key="9">
    <source>
        <dbReference type="ARBA" id="ARBA00040743"/>
    </source>
</evidence>
<dbReference type="Gene3D" id="1.10.4030.10">
    <property type="entry name" value="Porin chaperone SurA, peptide-binding domain"/>
    <property type="match status" value="1"/>
</dbReference>
<keyword evidence="7" id="KW-0143">Chaperone</keyword>
<evidence type="ECO:0000313" key="13">
    <source>
        <dbReference type="EMBL" id="MDT7832276.1"/>
    </source>
</evidence>
<sequence>MAILSKIRERSMALIIVIGLALFAFVLDPSTLEDFFSSSKVNEVGQVDGETISRQEYAQALEDYRSRTGNRSSEMQAATATWDNLVRQKIYQTQLAEAGITIGEEDVWQEILKAYQQNPQFTNEAGFFDEEKFKLFLSEMRDNPTDGRWARWKQYENNVKSNLETNTYNKLISSGLGASLKEAENKYMIDNTKLTGSVVYLPYTSIQDSTINVTKSDIEAYIKAHGDEYKVDASRNLSYVKFDIVPSAADEQAIKNTVGEFLEDRQELNKVTNSVETIQGLKNATDITLFFDESDSDVPLDTLYKFKKDIPAVVAGQVIAGKKGDTFGPYKDGEYYKISKISEVTKMPDSVKASHILIPFLGSRSAGPDTKKTEAQVQVTADSIVKVVKRNKSKFAALAKEFSADQTNADIGGDLGKFDYKRMVPEFRDFCFSGKKGDIGTVKTAFGIHIVMIEDQNKPLDAFKLITFGRKIEPSKETENKAFQNSEEFALALSDGTKINDAAKEKGAQVRPAIGLKVLGEDIPGLGKQRTIVAWAFNKDTEVGSFKRFDIDKGHVVAIVTASNEEGLATAASVTNTVRPIIVKERKATLLEAKMSGTSLADIAKANNTTVRRVAAATLKAPSIPGVGTEPAVLGAMYNAAPNKLYTKIVGKNGVFAVVLNSKELPTALPNYSISRNQLAKTRQNQSFKMYEAIKKSTKIEDYRPAYYGVND</sequence>
<dbReference type="Pfam" id="PF13623">
    <property type="entry name" value="SurA_N_2"/>
    <property type="match status" value="1"/>
</dbReference>
<reference evidence="13 14" key="1">
    <citation type="submission" date="2023-09" db="EMBL/GenBank/DDBJ databases">
        <title>Novel taxa isolated from Blanes Bay.</title>
        <authorList>
            <person name="Rey-Velasco X."/>
            <person name="Lucena T."/>
        </authorList>
    </citation>
    <scope>NUCLEOTIDE SEQUENCE [LARGE SCALE GENOMIC DNA]</scope>
    <source>
        <strain evidence="13 14">S356</strain>
    </source>
</reference>